<sequence>MVGAIREVERCQEGKPGESSGQLNLDGRKDQTRTLRYCGAKETQGHGMQGPDVFSDWENHSPQEAMENPRVAADGGQIAGDEPATAAAQGSDSESHPAFRDDRVGTPAEDNVSLQIRPTKGLLYRTSNFVCS</sequence>
<name>A0ACB9S3Q0_9MYRT</name>
<comment type="caution">
    <text evidence="1">The sequence shown here is derived from an EMBL/GenBank/DDBJ whole genome shotgun (WGS) entry which is preliminary data.</text>
</comment>
<keyword evidence="2" id="KW-1185">Reference proteome</keyword>
<protein>
    <submittedName>
        <fullName evidence="1">Uncharacterized protein</fullName>
    </submittedName>
</protein>
<reference evidence="2" key="1">
    <citation type="journal article" date="2023" name="Front. Plant Sci.">
        <title>Chromosomal-level genome assembly of Melastoma candidum provides insights into trichome evolution.</title>
        <authorList>
            <person name="Zhong Y."/>
            <person name="Wu W."/>
            <person name="Sun C."/>
            <person name="Zou P."/>
            <person name="Liu Y."/>
            <person name="Dai S."/>
            <person name="Zhou R."/>
        </authorList>
    </citation>
    <scope>NUCLEOTIDE SEQUENCE [LARGE SCALE GENOMIC DNA]</scope>
</reference>
<evidence type="ECO:0000313" key="1">
    <source>
        <dbReference type="EMBL" id="KAI4384711.1"/>
    </source>
</evidence>
<gene>
    <name evidence="1" type="ORF">MLD38_002829</name>
</gene>
<accession>A0ACB9S3Q0</accession>
<organism evidence="1 2">
    <name type="scientific">Melastoma candidum</name>
    <dbReference type="NCBI Taxonomy" id="119954"/>
    <lineage>
        <taxon>Eukaryota</taxon>
        <taxon>Viridiplantae</taxon>
        <taxon>Streptophyta</taxon>
        <taxon>Embryophyta</taxon>
        <taxon>Tracheophyta</taxon>
        <taxon>Spermatophyta</taxon>
        <taxon>Magnoliopsida</taxon>
        <taxon>eudicotyledons</taxon>
        <taxon>Gunneridae</taxon>
        <taxon>Pentapetalae</taxon>
        <taxon>rosids</taxon>
        <taxon>malvids</taxon>
        <taxon>Myrtales</taxon>
        <taxon>Melastomataceae</taxon>
        <taxon>Melastomatoideae</taxon>
        <taxon>Melastomateae</taxon>
        <taxon>Melastoma</taxon>
    </lineage>
</organism>
<dbReference type="EMBL" id="CM042881">
    <property type="protein sequence ID" value="KAI4384711.1"/>
    <property type="molecule type" value="Genomic_DNA"/>
</dbReference>
<dbReference type="Proteomes" id="UP001057402">
    <property type="component" value="Chromosome 2"/>
</dbReference>
<proteinExistence type="predicted"/>
<evidence type="ECO:0000313" key="2">
    <source>
        <dbReference type="Proteomes" id="UP001057402"/>
    </source>
</evidence>